<reference evidence="3 4" key="1">
    <citation type="submission" date="2015-10" db="EMBL/GenBank/DDBJ databases">
        <title>Erysipelothrix larvae sp. LV19 isolated from the larval gut of the rhinoceros beetle, Trypoxylus dichotomus.</title>
        <authorList>
            <person name="Lim S."/>
            <person name="Kim B.-C."/>
        </authorList>
    </citation>
    <scope>NUCLEOTIDE SEQUENCE [LARGE SCALE GENOMIC DNA]</scope>
    <source>
        <strain evidence="3 4">LV19</strain>
    </source>
</reference>
<dbReference type="PANTHER" id="PTHR12526:SF630">
    <property type="entry name" value="GLYCOSYLTRANSFERASE"/>
    <property type="match status" value="1"/>
</dbReference>
<evidence type="ECO:0000259" key="1">
    <source>
        <dbReference type="Pfam" id="PF00534"/>
    </source>
</evidence>
<dbReference type="AlphaFoldDB" id="A0A109UGK5"/>
<evidence type="ECO:0000259" key="2">
    <source>
        <dbReference type="Pfam" id="PF13439"/>
    </source>
</evidence>
<evidence type="ECO:0000313" key="3">
    <source>
        <dbReference type="EMBL" id="AMC92763.1"/>
    </source>
</evidence>
<accession>A0A109UGK5</accession>
<name>A0A109UGK5_9FIRM</name>
<evidence type="ECO:0008006" key="5">
    <source>
        <dbReference type="Google" id="ProtNLM"/>
    </source>
</evidence>
<dbReference type="InterPro" id="IPR028098">
    <property type="entry name" value="Glyco_trans_4-like_N"/>
</dbReference>
<feature type="domain" description="Glycosyltransferase subfamily 4-like N-terminal" evidence="2">
    <location>
        <begin position="13"/>
        <end position="174"/>
    </location>
</feature>
<organism evidence="3 4">
    <name type="scientific">Erysipelothrix larvae</name>
    <dbReference type="NCBI Taxonomy" id="1514105"/>
    <lineage>
        <taxon>Bacteria</taxon>
        <taxon>Bacillati</taxon>
        <taxon>Bacillota</taxon>
        <taxon>Erysipelotrichia</taxon>
        <taxon>Erysipelotrichales</taxon>
        <taxon>Erysipelotrichaceae</taxon>
        <taxon>Erysipelothrix</taxon>
    </lineage>
</organism>
<proteinExistence type="predicted"/>
<protein>
    <recommendedName>
        <fullName evidence="5">Glycosyl transferase family 1 domain-containing protein</fullName>
    </recommendedName>
</protein>
<dbReference type="PANTHER" id="PTHR12526">
    <property type="entry name" value="GLYCOSYLTRANSFERASE"/>
    <property type="match status" value="1"/>
</dbReference>
<dbReference type="Proteomes" id="UP000063781">
    <property type="component" value="Chromosome"/>
</dbReference>
<dbReference type="InterPro" id="IPR001296">
    <property type="entry name" value="Glyco_trans_1"/>
</dbReference>
<dbReference type="EMBL" id="CP013213">
    <property type="protein sequence ID" value="AMC92763.1"/>
    <property type="molecule type" value="Genomic_DNA"/>
</dbReference>
<dbReference type="STRING" id="1514105.AOC36_01800"/>
<dbReference type="Gene3D" id="3.40.50.2000">
    <property type="entry name" value="Glycogen Phosphorylase B"/>
    <property type="match status" value="2"/>
</dbReference>
<gene>
    <name evidence="3" type="ORF">AOC36_01800</name>
</gene>
<dbReference type="SUPFAM" id="SSF53756">
    <property type="entry name" value="UDP-Glycosyltransferase/glycogen phosphorylase"/>
    <property type="match status" value="1"/>
</dbReference>
<evidence type="ECO:0000313" key="4">
    <source>
        <dbReference type="Proteomes" id="UP000063781"/>
    </source>
</evidence>
<dbReference type="Pfam" id="PF00534">
    <property type="entry name" value="Glycos_transf_1"/>
    <property type="match status" value="1"/>
</dbReference>
<sequence length="364" mass="42046">MKLLMFTNTVFKIGGVARVVTSLANEWVNYYDVTIVNTHPGYSPERKLYKIDPRIKIHHDPELYIHDQNFRLTQASKNKLHAYLKHEAFDVIIGVEGKQSIALADALEGIDARKISWFHNSYEGYFENKGRFLWKKNDRFKQAMGAYDHLIVLTHHDKKRFDEAFNLESTVILNPMPFRGSKSTPVFDYKRILTVGRIKQPTKGLDLAVEALIPVFKKHPDWTWHVVGNGPDTIAIETMVRNLGIERHVVFYGAHRHVKTFYKHASIFLLPSRWEGLPMVSLEAMSYGLPIVGYDIDALKEVVGSALQKEVLAPQCSIEGLTEKVLSLVEDEAHWNYVSKLIQQRSNHFSFERVMFEWDCLFKD</sequence>
<dbReference type="KEGG" id="erl:AOC36_01800"/>
<dbReference type="Pfam" id="PF13439">
    <property type="entry name" value="Glyco_transf_4"/>
    <property type="match status" value="1"/>
</dbReference>
<dbReference type="OrthoDB" id="9762705at2"/>
<feature type="domain" description="Glycosyl transferase family 1" evidence="1">
    <location>
        <begin position="188"/>
        <end position="336"/>
    </location>
</feature>
<keyword evidence="4" id="KW-1185">Reference proteome</keyword>
<dbReference type="RefSeq" id="WP_067630598.1">
    <property type="nucleotide sequence ID" value="NZ_CP013213.1"/>
</dbReference>